<dbReference type="AlphaFoldDB" id="A0A4Z0P443"/>
<organism evidence="3 4">
    <name type="scientific">Hymenobacter fodinae</name>
    <dbReference type="NCBI Taxonomy" id="2510796"/>
    <lineage>
        <taxon>Bacteria</taxon>
        <taxon>Pseudomonadati</taxon>
        <taxon>Bacteroidota</taxon>
        <taxon>Cytophagia</taxon>
        <taxon>Cytophagales</taxon>
        <taxon>Hymenobacteraceae</taxon>
        <taxon>Hymenobacter</taxon>
    </lineage>
</organism>
<reference evidence="3 4" key="1">
    <citation type="submission" date="2019-04" db="EMBL/GenBank/DDBJ databases">
        <authorList>
            <person name="Feng G."/>
            <person name="Zhang J."/>
            <person name="Zhu H."/>
        </authorList>
    </citation>
    <scope>NUCLEOTIDE SEQUENCE [LARGE SCALE GENOMIC DNA]</scope>
    <source>
        <strain evidence="3 4">92R-1</strain>
    </source>
</reference>
<name>A0A4Z0P443_9BACT</name>
<dbReference type="InterPro" id="IPR051781">
    <property type="entry name" value="Metallo-dep_Hydrolase"/>
</dbReference>
<dbReference type="RefSeq" id="WP_135435124.1">
    <property type="nucleotide sequence ID" value="NZ_SRLA01000003.1"/>
</dbReference>
<dbReference type="SUPFAM" id="SSF51556">
    <property type="entry name" value="Metallo-dependent hydrolases"/>
    <property type="match status" value="1"/>
</dbReference>
<dbReference type="Gene3D" id="2.30.40.10">
    <property type="entry name" value="Urease, subunit C, domain 1"/>
    <property type="match status" value="1"/>
</dbReference>
<evidence type="ECO:0000256" key="1">
    <source>
        <dbReference type="SAM" id="SignalP"/>
    </source>
</evidence>
<dbReference type="OrthoDB" id="9797498at2"/>
<comment type="caution">
    <text evidence="3">The sequence shown here is derived from an EMBL/GenBank/DDBJ whole genome shotgun (WGS) entry which is preliminary data.</text>
</comment>
<dbReference type="Pfam" id="PF01979">
    <property type="entry name" value="Amidohydro_1"/>
    <property type="match status" value="1"/>
</dbReference>
<feature type="domain" description="Amidohydrolase-related" evidence="2">
    <location>
        <begin position="88"/>
        <end position="443"/>
    </location>
</feature>
<dbReference type="GO" id="GO:0016810">
    <property type="term" value="F:hydrolase activity, acting on carbon-nitrogen (but not peptide) bonds"/>
    <property type="evidence" value="ECO:0007669"/>
    <property type="project" value="InterPro"/>
</dbReference>
<dbReference type="EMBL" id="SRLA01000003">
    <property type="protein sequence ID" value="TGE06332.1"/>
    <property type="molecule type" value="Genomic_DNA"/>
</dbReference>
<dbReference type="InterPro" id="IPR057744">
    <property type="entry name" value="OTAase-like"/>
</dbReference>
<dbReference type="Gene3D" id="3.20.20.140">
    <property type="entry name" value="Metal-dependent hydrolases"/>
    <property type="match status" value="1"/>
</dbReference>
<keyword evidence="4" id="KW-1185">Reference proteome</keyword>
<dbReference type="InterPro" id="IPR011059">
    <property type="entry name" value="Metal-dep_hydrolase_composite"/>
</dbReference>
<evidence type="ECO:0000313" key="4">
    <source>
        <dbReference type="Proteomes" id="UP000298337"/>
    </source>
</evidence>
<dbReference type="PANTHER" id="PTHR43135">
    <property type="entry name" value="ALPHA-D-RIBOSE 1-METHYLPHOSPHONATE 5-TRIPHOSPHATE DIPHOSPHATASE"/>
    <property type="match status" value="1"/>
</dbReference>
<sequence>MRKPLLLLKSILPYCASLFLLSGALGVHAQTTSIAPVRAVKCGRLLDVRAGRVIPNGVVLVQGTKILQSGANVTIPAGAEVLDLGNALVLPGLIDAHTHLLQNYQPELGGDDNNMLVTVATMSTAHRALLGAAMGREDLEAGITTVRDLGNSGHNGDVALRDAINKGQVVGPRIVASTRALSAAGGQFGQLTPEAQALVAQEYVTVSGVEEARRAVRQALYDGADCIKVIVNTDPRVLSLDELKVIVEEAHRVGKPVAAHAIGDEATRIAAQAGVNSIEHAYTIPDDVLKMMKAKNIFLVPTDYPAEFYLAAFQAPASATPEQRQGYERGARAFAASNNQRLARAVKAGVRIAAGSDEYYQLPGKTRGQASLQMFRAYAAAGMKPIDIIRAATLNGAELLGLKDKIGALEPGLAADLIAVDGDPLTDITALEKVRFVMKGGQVIKQEPAAK</sequence>
<evidence type="ECO:0000313" key="3">
    <source>
        <dbReference type="EMBL" id="TGE06332.1"/>
    </source>
</evidence>
<feature type="chain" id="PRO_5021484565" evidence="1">
    <location>
        <begin position="30"/>
        <end position="451"/>
    </location>
</feature>
<dbReference type="SUPFAM" id="SSF51338">
    <property type="entry name" value="Composite domain of metallo-dependent hydrolases"/>
    <property type="match status" value="1"/>
</dbReference>
<protein>
    <submittedName>
        <fullName evidence="3">Amidohydrolase family protein</fullName>
    </submittedName>
</protein>
<dbReference type="Proteomes" id="UP000298337">
    <property type="component" value="Unassembled WGS sequence"/>
</dbReference>
<dbReference type="PANTHER" id="PTHR43135:SF3">
    <property type="entry name" value="ALPHA-D-RIBOSE 1-METHYLPHOSPHONATE 5-TRIPHOSPHATE DIPHOSPHATASE"/>
    <property type="match status" value="1"/>
</dbReference>
<keyword evidence="3" id="KW-0378">Hydrolase</keyword>
<feature type="signal peptide" evidence="1">
    <location>
        <begin position="1"/>
        <end position="29"/>
    </location>
</feature>
<dbReference type="InterPro" id="IPR006680">
    <property type="entry name" value="Amidohydro-rel"/>
</dbReference>
<keyword evidence="1" id="KW-0732">Signal</keyword>
<dbReference type="InterPro" id="IPR032466">
    <property type="entry name" value="Metal_Hydrolase"/>
</dbReference>
<accession>A0A4Z0P443</accession>
<proteinExistence type="predicted"/>
<dbReference type="CDD" id="cd01299">
    <property type="entry name" value="Met_dep_hydrolase_A"/>
    <property type="match status" value="1"/>
</dbReference>
<gene>
    <name evidence="3" type="ORF">EU556_15905</name>
</gene>
<evidence type="ECO:0000259" key="2">
    <source>
        <dbReference type="Pfam" id="PF01979"/>
    </source>
</evidence>